<keyword evidence="3 9" id="KW-0479">Metal-binding</keyword>
<keyword evidence="2 9" id="KW-0686">Riboflavin biosynthesis</keyword>
<comment type="caution">
    <text evidence="11">The sequence shown here is derived from an EMBL/GenBank/DDBJ whole genome shotgun (WGS) entry which is preliminary data.</text>
</comment>
<keyword evidence="5 9" id="KW-0378">Hydrolase</keyword>
<evidence type="ECO:0000256" key="5">
    <source>
        <dbReference type="ARBA" id="ARBA00022801"/>
    </source>
</evidence>
<dbReference type="PANTHER" id="PTHR21327">
    <property type="entry name" value="GTP CYCLOHYDROLASE II-RELATED"/>
    <property type="match status" value="1"/>
</dbReference>
<dbReference type="RefSeq" id="WP_018946195.1">
    <property type="nucleotide sequence ID" value="NZ_MUZR01000011.1"/>
</dbReference>
<dbReference type="GO" id="GO:0003935">
    <property type="term" value="F:GTP cyclohydrolase II activity"/>
    <property type="evidence" value="ECO:0007669"/>
    <property type="project" value="UniProtKB-UniRule"/>
</dbReference>
<dbReference type="GO" id="GO:0005525">
    <property type="term" value="F:GTP binding"/>
    <property type="evidence" value="ECO:0007669"/>
    <property type="project" value="UniProtKB-KW"/>
</dbReference>
<feature type="binding site" evidence="9">
    <location>
        <position position="246"/>
    </location>
    <ligand>
        <name>GTP</name>
        <dbReference type="ChEBI" id="CHEBI:37565"/>
    </ligand>
</feature>
<comment type="cofactor">
    <cofactor evidence="9">
        <name>Zn(2+)</name>
        <dbReference type="ChEBI" id="CHEBI:29105"/>
    </cofactor>
    <text evidence="9">Binds 1 zinc ion per subunit.</text>
</comment>
<accession>A0A1V3A014</accession>
<gene>
    <name evidence="9" type="primary">ribA</name>
    <name evidence="11" type="ORF">B1A74_04465</name>
</gene>
<dbReference type="Pfam" id="PF00925">
    <property type="entry name" value="GTP_cyclohydro2"/>
    <property type="match status" value="1"/>
</dbReference>
<comment type="similarity">
    <text evidence="9">Belongs to the GTP cyclohydrolase II family.</text>
</comment>
<reference evidence="11 12" key="1">
    <citation type="submission" date="2017-02" db="EMBL/GenBank/DDBJ databases">
        <title>Genomic diversity within the haloalkaliphilic genus Thioalkalivibrio.</title>
        <authorList>
            <person name="Ahn A.-C."/>
            <person name="Meier-Kolthoff J."/>
            <person name="Overmars L."/>
            <person name="Richter M."/>
            <person name="Woyke T."/>
            <person name="Sorokin D.Y."/>
            <person name="Muyzer G."/>
        </authorList>
    </citation>
    <scope>NUCLEOTIDE SEQUENCE [LARGE SCALE GENOMIC DNA]</scope>
    <source>
        <strain evidence="11 12">HL17</strain>
    </source>
</reference>
<keyword evidence="6 9" id="KW-0862">Zinc</keyword>
<keyword evidence="7 9" id="KW-0342">GTP-binding</keyword>
<evidence type="ECO:0000313" key="11">
    <source>
        <dbReference type="EMBL" id="OOC10692.1"/>
    </source>
</evidence>
<dbReference type="GO" id="GO:0005829">
    <property type="term" value="C:cytosol"/>
    <property type="evidence" value="ECO:0007669"/>
    <property type="project" value="TreeGrafter"/>
</dbReference>
<keyword evidence="12" id="KW-1185">Reference proteome</keyword>
<feature type="binding site" evidence="9">
    <location>
        <position position="325"/>
    </location>
    <ligand>
        <name>GTP</name>
        <dbReference type="ChEBI" id="CHEBI:37565"/>
    </ligand>
</feature>
<evidence type="ECO:0000256" key="2">
    <source>
        <dbReference type="ARBA" id="ARBA00022619"/>
    </source>
</evidence>
<evidence type="ECO:0000313" key="12">
    <source>
        <dbReference type="Proteomes" id="UP000189177"/>
    </source>
</evidence>
<dbReference type="InterPro" id="IPR000926">
    <property type="entry name" value="RibA"/>
</dbReference>
<dbReference type="EC" id="3.5.4.25" evidence="9"/>
<evidence type="ECO:0000256" key="4">
    <source>
        <dbReference type="ARBA" id="ARBA00022741"/>
    </source>
</evidence>
<feature type="binding site" evidence="9">
    <location>
        <position position="243"/>
    </location>
    <ligand>
        <name>Zn(2+)</name>
        <dbReference type="ChEBI" id="CHEBI:29105"/>
        <note>catalytic</note>
    </ligand>
</feature>
<dbReference type="OrthoDB" id="9793111at2"/>
<evidence type="ECO:0000259" key="10">
    <source>
        <dbReference type="Pfam" id="PF00925"/>
    </source>
</evidence>
<comment type="function">
    <text evidence="9">Catalyzes the conversion of GTP to 2,5-diamino-6-ribosylamino-4(3H)-pyrimidinone 5'-phosphate (DARP), formate and pyrophosphate.</text>
</comment>
<dbReference type="SUPFAM" id="SSF142695">
    <property type="entry name" value="RibA-like"/>
    <property type="match status" value="1"/>
</dbReference>
<dbReference type="Gene3D" id="3.40.50.10990">
    <property type="entry name" value="GTP cyclohydrolase II"/>
    <property type="match status" value="1"/>
</dbReference>
<evidence type="ECO:0000256" key="1">
    <source>
        <dbReference type="ARBA" id="ARBA00004853"/>
    </source>
</evidence>
<evidence type="ECO:0000256" key="7">
    <source>
        <dbReference type="ARBA" id="ARBA00023134"/>
    </source>
</evidence>
<feature type="active site" description="Nucleophile" evidence="9">
    <location>
        <position position="304"/>
    </location>
</feature>
<name>A0A1V3A014_9GAMM</name>
<dbReference type="AlphaFoldDB" id="A0A1V3A014"/>
<feature type="binding site" evidence="9">
    <location>
        <begin position="268"/>
        <end position="270"/>
    </location>
    <ligand>
        <name>GTP</name>
        <dbReference type="ChEBI" id="CHEBI:37565"/>
    </ligand>
</feature>
<dbReference type="CDD" id="cd00641">
    <property type="entry name" value="GTP_cyclohydro2"/>
    <property type="match status" value="1"/>
</dbReference>
<proteinExistence type="inferred from homology"/>
<keyword evidence="4 9" id="KW-0547">Nucleotide-binding</keyword>
<sequence>MHNADRGIFDLRRGHPIRVSGSGTDVLAAAVEGLTPGQLDRLTVMTGGRPRLILTPHRASAMGWPQPLEEGWEGVALQPTGTVDPESLFVLASAPEGSDDASSAARLLEGAVLQRAGESEAAALELVRAGRLLPAVVTSSIPDPEPEAIASAVADGMLLDVDAAQAREVAEHPRLELAHVSEAPVPLADAPVTRFMLFREGNGIQEHVAVVIGEPSRWPDPVPVRLHSACLTGDLFGSLRCDCGDQLRRGVKMINDSGGGVLLYLAQEGRGIGLANKLRAYTMQHAGMDTIDSDCQLGFGADGRRYEAAVEMLEFLGIDRVRVLTNNPAKIDALRAGGIEVASREPVHGTVNPHNLRYLSTKADRGGHWLEELLAAEASRG</sequence>
<dbReference type="HAMAP" id="MF_00179">
    <property type="entry name" value="RibA"/>
    <property type="match status" value="1"/>
</dbReference>
<dbReference type="InterPro" id="IPR032677">
    <property type="entry name" value="GTP_cyclohydro_II"/>
</dbReference>
<protein>
    <recommendedName>
        <fullName evidence="9">GTP cyclohydrolase-2</fullName>
        <ecNumber evidence="9">3.5.4.25</ecNumber>
    </recommendedName>
    <alternativeName>
        <fullName evidence="9">GTP cyclohydrolase II</fullName>
    </alternativeName>
</protein>
<feature type="binding site" evidence="9">
    <location>
        <position position="330"/>
    </location>
    <ligand>
        <name>GTP</name>
        <dbReference type="ChEBI" id="CHEBI:37565"/>
    </ligand>
</feature>
<evidence type="ECO:0000256" key="9">
    <source>
        <dbReference type="HAMAP-Rule" id="MF_00179"/>
    </source>
</evidence>
<dbReference type="UniPathway" id="UPA00275">
    <property type="reaction ID" value="UER00400"/>
</dbReference>
<feature type="binding site" evidence="9">
    <location>
        <position position="290"/>
    </location>
    <ligand>
        <name>GTP</name>
        <dbReference type="ChEBI" id="CHEBI:37565"/>
    </ligand>
</feature>
<dbReference type="NCBIfam" id="NF001591">
    <property type="entry name" value="PRK00393.1"/>
    <property type="match status" value="1"/>
</dbReference>
<dbReference type="STRING" id="252474.B1A74_04465"/>
<evidence type="ECO:0000256" key="6">
    <source>
        <dbReference type="ARBA" id="ARBA00022833"/>
    </source>
</evidence>
<feature type="binding site" evidence="9">
    <location>
        <begin position="225"/>
        <end position="229"/>
    </location>
    <ligand>
        <name>GTP</name>
        <dbReference type="ChEBI" id="CHEBI:37565"/>
    </ligand>
</feature>
<feature type="domain" description="GTP cyclohydrolase II" evidence="10">
    <location>
        <begin position="182"/>
        <end position="345"/>
    </location>
</feature>
<dbReference type="PANTHER" id="PTHR21327:SF18">
    <property type="entry name" value="3,4-DIHYDROXY-2-BUTANONE 4-PHOSPHATE SYNTHASE"/>
    <property type="match status" value="1"/>
</dbReference>
<dbReference type="GO" id="GO:0009231">
    <property type="term" value="P:riboflavin biosynthetic process"/>
    <property type="evidence" value="ECO:0007669"/>
    <property type="project" value="UniProtKB-UniRule"/>
</dbReference>
<comment type="catalytic activity">
    <reaction evidence="8 9">
        <text>GTP + 4 H2O = 2,5-diamino-6-hydroxy-4-(5-phosphoribosylamino)-pyrimidine + formate + 2 phosphate + 3 H(+)</text>
        <dbReference type="Rhea" id="RHEA:23704"/>
        <dbReference type="ChEBI" id="CHEBI:15377"/>
        <dbReference type="ChEBI" id="CHEBI:15378"/>
        <dbReference type="ChEBI" id="CHEBI:15740"/>
        <dbReference type="ChEBI" id="CHEBI:37565"/>
        <dbReference type="ChEBI" id="CHEBI:43474"/>
        <dbReference type="ChEBI" id="CHEBI:58614"/>
        <dbReference type="EC" id="3.5.4.25"/>
    </reaction>
</comment>
<feature type="active site" description="Proton acceptor" evidence="9">
    <location>
        <position position="302"/>
    </location>
</feature>
<dbReference type="InterPro" id="IPR036144">
    <property type="entry name" value="RibA-like_sf"/>
</dbReference>
<organism evidence="11 12">
    <name type="scientific">Thioalkalivibrio halophilus</name>
    <dbReference type="NCBI Taxonomy" id="252474"/>
    <lineage>
        <taxon>Bacteria</taxon>
        <taxon>Pseudomonadati</taxon>
        <taxon>Pseudomonadota</taxon>
        <taxon>Gammaproteobacteria</taxon>
        <taxon>Chromatiales</taxon>
        <taxon>Ectothiorhodospiraceae</taxon>
        <taxon>Thioalkalivibrio</taxon>
    </lineage>
</organism>
<evidence type="ECO:0000256" key="8">
    <source>
        <dbReference type="ARBA" id="ARBA00049295"/>
    </source>
</evidence>
<feature type="binding site" evidence="9">
    <location>
        <position position="230"/>
    </location>
    <ligand>
        <name>Zn(2+)</name>
        <dbReference type="ChEBI" id="CHEBI:29105"/>
        <note>catalytic</note>
    </ligand>
</feature>
<feature type="binding site" evidence="9">
    <location>
        <position position="241"/>
    </location>
    <ligand>
        <name>Zn(2+)</name>
        <dbReference type="ChEBI" id="CHEBI:29105"/>
        <note>catalytic</note>
    </ligand>
</feature>
<dbReference type="GO" id="GO:0008270">
    <property type="term" value="F:zinc ion binding"/>
    <property type="evidence" value="ECO:0007669"/>
    <property type="project" value="UniProtKB-UniRule"/>
</dbReference>
<evidence type="ECO:0000256" key="3">
    <source>
        <dbReference type="ARBA" id="ARBA00022723"/>
    </source>
</evidence>
<comment type="pathway">
    <text evidence="1 9">Cofactor biosynthesis; riboflavin biosynthesis; 5-amino-6-(D-ribitylamino)uracil from GTP: step 1/4.</text>
</comment>
<dbReference type="Proteomes" id="UP000189177">
    <property type="component" value="Unassembled WGS sequence"/>
</dbReference>
<dbReference type="EMBL" id="MUZR01000011">
    <property type="protein sequence ID" value="OOC10692.1"/>
    <property type="molecule type" value="Genomic_DNA"/>
</dbReference>